<keyword evidence="3" id="KW-1185">Reference proteome</keyword>
<keyword evidence="1" id="KW-1133">Transmembrane helix</keyword>
<evidence type="ECO:0000256" key="1">
    <source>
        <dbReference type="SAM" id="Phobius"/>
    </source>
</evidence>
<accession>A0A4R5AG74</accession>
<keyword evidence="1" id="KW-0812">Transmembrane</keyword>
<evidence type="ECO:0000313" key="3">
    <source>
        <dbReference type="Proteomes" id="UP000295217"/>
    </source>
</evidence>
<reference evidence="2 3" key="1">
    <citation type="submission" date="2019-02" db="EMBL/GenBank/DDBJ databases">
        <title>Draft genome sequences of novel Actinobacteria.</title>
        <authorList>
            <person name="Sahin N."/>
            <person name="Ay H."/>
            <person name="Saygin H."/>
        </authorList>
    </citation>
    <scope>NUCLEOTIDE SEQUENCE [LARGE SCALE GENOMIC DNA]</scope>
    <source>
        <strain evidence="2 3">8K307</strain>
    </source>
</reference>
<gene>
    <name evidence="2" type="ORF">E1262_11635</name>
</gene>
<proteinExistence type="predicted"/>
<name>A0A4R5AG74_9ACTN</name>
<evidence type="ECO:0008006" key="4">
    <source>
        <dbReference type="Google" id="ProtNLM"/>
    </source>
</evidence>
<protein>
    <recommendedName>
        <fullName evidence="4">Tat pathway signal sequence domain protein</fullName>
    </recommendedName>
</protein>
<keyword evidence="1" id="KW-0472">Membrane</keyword>
<dbReference type="Proteomes" id="UP000295217">
    <property type="component" value="Unassembled WGS sequence"/>
</dbReference>
<feature type="transmembrane region" description="Helical" evidence="1">
    <location>
        <begin position="21"/>
        <end position="40"/>
    </location>
</feature>
<comment type="caution">
    <text evidence="2">The sequence shown here is derived from an EMBL/GenBank/DDBJ whole genome shotgun (WGS) entry which is preliminary data.</text>
</comment>
<dbReference type="AlphaFoldDB" id="A0A4R5AG74"/>
<sequence>MPLNEDRPHRTTGLPRRLSRRVAAAGIAAVAGVAAVVAVATQASVLHAEPGAPALETPVPTIAAESTGEDAPEQASPATPVPAPAVTAAAYDPPTVDEVAYVRYLVSQDPSYAGTASVGGGAGAQYLSADLADPSVSADDDRRYSLFYFDYAADQLLHYVVDVTTGTVESVTEGTGVQPAPTDQETLLAYQLLLADPLSQGIKDEFRAATGEELTDPAQTTFTAHAYTAGPADLGAESCGVQRCVQLMVQAPDGRYLTTTPLVVNLSAQTVTSIK</sequence>
<organism evidence="2 3">
    <name type="scientific">Jiangella aurantiaca</name>
    <dbReference type="NCBI Taxonomy" id="2530373"/>
    <lineage>
        <taxon>Bacteria</taxon>
        <taxon>Bacillati</taxon>
        <taxon>Actinomycetota</taxon>
        <taxon>Actinomycetes</taxon>
        <taxon>Jiangellales</taxon>
        <taxon>Jiangellaceae</taxon>
        <taxon>Jiangella</taxon>
    </lineage>
</organism>
<dbReference type="OrthoDB" id="5003040at2"/>
<dbReference type="EMBL" id="SMLB01000012">
    <property type="protein sequence ID" value="TDD69914.1"/>
    <property type="molecule type" value="Genomic_DNA"/>
</dbReference>
<dbReference type="RefSeq" id="WP_132103294.1">
    <property type="nucleotide sequence ID" value="NZ_SMLB01000012.1"/>
</dbReference>
<evidence type="ECO:0000313" key="2">
    <source>
        <dbReference type="EMBL" id="TDD69914.1"/>
    </source>
</evidence>